<feature type="transmembrane region" description="Helical" evidence="1">
    <location>
        <begin position="395"/>
        <end position="416"/>
    </location>
</feature>
<name>A0ABS0A1M4_9FLAO</name>
<dbReference type="PANTHER" id="PTHR16214:SF3">
    <property type="entry name" value="TRANSMEMBRANE PROTEIN 260"/>
    <property type="match status" value="1"/>
</dbReference>
<keyword evidence="1" id="KW-0472">Membrane</keyword>
<proteinExistence type="predicted"/>
<evidence type="ECO:0000313" key="2">
    <source>
        <dbReference type="EMBL" id="MBF4983269.1"/>
    </source>
</evidence>
<gene>
    <name evidence="2" type="ORF">FNJ87_02605</name>
</gene>
<sequence length="915" mass="106377">LWYFKHYKKITPLNFVIANISVVAVLLFVFKLLLPYTLSIFGYMEVFFVNDIGLPFNSGSIIMLLLVVALFVFLIRFSRKRNKPLLNTITLCVMFVLIGFSSWTMLPIRANAGTPINENNPNDARALLAYYNREQYPAPALFYGEAFTDIYAGLDPENPYLDEKPKYEKDYELGKYVIVNNYKNSLQNTHDDHKGLFPRMTDPSRATNYIDFMGGLNYYVKPEYASSMELQTVLADYKRNYENGRIGAQEYVDFLVELREAVVIEKPDGLDNASYFFNYQVQYMYMRYFMWNFTGRQNDIQGEGDPFNGNWISGIPFIDEWHLGTQDNLSEDMLNNKGRNTYFFLPLILGLIGMIFHAKKDLKSFYTTLVLFLFTGLAIIVYLNQSMYQVRERDYAYVGSFLVFAMWIGMGVYAIYEGIKDSISAKTARILSLTICFAAVPLLMAFQNWDDHDRSGKYSALTSAKKYLDSCLPNALIFTIGDNDTFPLWYLQEVEGYRTDVRVVCTSLLATDWYMDDMKKKAWDSEPVPSTLTHDKYTYGTRDALWFADKERVLQRTGGKSSLPDTLDLKDWMEWVASDKKITQEQMRNDHWEHTFPTKFIRIPVNKEAVLKNGVVPQRDADKIVDEIVIEINSSLVYKNRMFMLDIINANNWERPIYFSGGAFGDDDYIWMKDYLQLDGCAFRLLPIKTEPENRRDPFDMGRVDPDHGYEILKKWDWRNSGDPDMYYDVETRRNSVGYRSNVTRVAEALTKAGDYKRAEEILDLGMEKMPLDLYGHYSMIEPFVNGYYEVGQIDKAQNLLDRVILKYQDEIDFYKALNIDERRASYSDIIAAVERYRSLVESAIFYEDDKMVQKHKDVFNQYVLEFTQFYSPEETIGGSSREEIPTSELDNIFQEATDNTVTEDVIETNPQDTP</sequence>
<feature type="transmembrane region" description="Helical" evidence="1">
    <location>
        <begin position="12"/>
        <end position="34"/>
    </location>
</feature>
<evidence type="ECO:0000256" key="1">
    <source>
        <dbReference type="SAM" id="Phobius"/>
    </source>
</evidence>
<reference evidence="2 3" key="1">
    <citation type="submission" date="2020-11" db="EMBL/GenBank/DDBJ databases">
        <title>P. mediterranea TC4 genome.</title>
        <authorList>
            <person name="Molmeret M."/>
        </authorList>
    </citation>
    <scope>NUCLEOTIDE SEQUENCE [LARGE SCALE GENOMIC DNA]</scope>
    <source>
        <strain evidence="2 3">TC4</strain>
    </source>
</reference>
<feature type="transmembrane region" description="Helical" evidence="1">
    <location>
        <begin position="365"/>
        <end position="383"/>
    </location>
</feature>
<feature type="non-terminal residue" evidence="2">
    <location>
        <position position="1"/>
    </location>
</feature>
<feature type="transmembrane region" description="Helical" evidence="1">
    <location>
        <begin position="428"/>
        <end position="449"/>
    </location>
</feature>
<accession>A0ABS0A1M4</accession>
<protein>
    <submittedName>
        <fullName evidence="2">Tetratricopeptide repeat protein</fullName>
    </submittedName>
</protein>
<comment type="caution">
    <text evidence="2">The sequence shown here is derived from an EMBL/GenBank/DDBJ whole genome shotgun (WGS) entry which is preliminary data.</text>
</comment>
<keyword evidence="1" id="KW-0812">Transmembrane</keyword>
<feature type="transmembrane region" description="Helical" evidence="1">
    <location>
        <begin position="341"/>
        <end position="358"/>
    </location>
</feature>
<keyword evidence="3" id="KW-1185">Reference proteome</keyword>
<dbReference type="EMBL" id="JADKYU010000135">
    <property type="protein sequence ID" value="MBF4983269.1"/>
    <property type="molecule type" value="Genomic_DNA"/>
</dbReference>
<dbReference type="InterPro" id="IPR052724">
    <property type="entry name" value="GT117_domain-containing"/>
</dbReference>
<keyword evidence="1" id="KW-1133">Transmembrane helix</keyword>
<dbReference type="PANTHER" id="PTHR16214">
    <property type="entry name" value="TRANSMEMBRANE PROTEIN 260"/>
    <property type="match status" value="1"/>
</dbReference>
<feature type="transmembrane region" description="Helical" evidence="1">
    <location>
        <begin position="85"/>
        <end position="106"/>
    </location>
</feature>
<evidence type="ECO:0000313" key="3">
    <source>
        <dbReference type="Proteomes" id="UP001194729"/>
    </source>
</evidence>
<feature type="transmembrane region" description="Helical" evidence="1">
    <location>
        <begin position="54"/>
        <end position="73"/>
    </location>
</feature>
<dbReference type="Proteomes" id="UP001194729">
    <property type="component" value="Unassembled WGS sequence"/>
</dbReference>
<organism evidence="2 3">
    <name type="scientific">Nonlabens mediterrranea</name>
    <dbReference type="NCBI Taxonomy" id="1419947"/>
    <lineage>
        <taxon>Bacteria</taxon>
        <taxon>Pseudomonadati</taxon>
        <taxon>Bacteroidota</taxon>
        <taxon>Flavobacteriia</taxon>
        <taxon>Flavobacteriales</taxon>
        <taxon>Flavobacteriaceae</taxon>
        <taxon>Nonlabens</taxon>
    </lineage>
</organism>